<dbReference type="InterPro" id="IPR002938">
    <property type="entry name" value="FAD-bd"/>
</dbReference>
<dbReference type="Pfam" id="PF01494">
    <property type="entry name" value="FAD_binding_3"/>
    <property type="match status" value="1"/>
</dbReference>
<feature type="domain" description="FAD-binding" evidence="3">
    <location>
        <begin position="2"/>
        <end position="346"/>
    </location>
</feature>
<protein>
    <submittedName>
        <fullName evidence="4">FAD-dependent oxidoreductase</fullName>
    </submittedName>
</protein>
<dbReference type="Gene3D" id="3.50.50.60">
    <property type="entry name" value="FAD/NAD(P)-binding domain"/>
    <property type="match status" value="1"/>
</dbReference>
<dbReference type="PANTHER" id="PTHR13789">
    <property type="entry name" value="MONOOXYGENASE"/>
    <property type="match status" value="1"/>
</dbReference>
<keyword evidence="2" id="KW-0503">Monooxygenase</keyword>
<evidence type="ECO:0000313" key="4">
    <source>
        <dbReference type="EMBL" id="OLF05901.1"/>
    </source>
</evidence>
<dbReference type="GO" id="GO:0071949">
    <property type="term" value="F:FAD binding"/>
    <property type="evidence" value="ECO:0007669"/>
    <property type="project" value="InterPro"/>
</dbReference>
<dbReference type="SUPFAM" id="SSF51905">
    <property type="entry name" value="FAD/NAD(P)-binding domain"/>
    <property type="match status" value="1"/>
</dbReference>
<evidence type="ECO:0000256" key="2">
    <source>
        <dbReference type="ARBA" id="ARBA00023033"/>
    </source>
</evidence>
<sequence>MTKALVIGGGIAGPTTAMALEQVGIDATVYEAYDRGADGVGAFLTLAVNGLAALRPLGLADLLRDTGFDTPSMVAWMGDGRRITEFSFGDPLADGTRNQTITRAALYGAFRDEALRRGITVEYGRRLVDAESTGDGVRARFADGSTAEGDLLIGADGLRSVTRRIIDPQAPAPRYVPLMNVGGYATGLDVDVEPGVFNMVFGRRCFLGYLRAPDGTVWWFANPPQERELSPAELAAISPDQWREHLRHLFAADAAPARALIDATDELFTGWNTYDFPTVPTWHRDRLIIIGDAAHATSPSAGQGASMAIEDAVVLAKCLRDLPDVPAAFRAYESLRRQRVERVVARGKRNGSGKALGPVGRVLLPTFFRLLARFSGGGQNWIFNHRIDWDEPVPSQP</sequence>
<organism evidence="4 5">
    <name type="scientific">Actinophytocola xinjiangensis</name>
    <dbReference type="NCBI Taxonomy" id="485602"/>
    <lineage>
        <taxon>Bacteria</taxon>
        <taxon>Bacillati</taxon>
        <taxon>Actinomycetota</taxon>
        <taxon>Actinomycetes</taxon>
        <taxon>Pseudonocardiales</taxon>
        <taxon>Pseudonocardiaceae</taxon>
    </lineage>
</organism>
<dbReference type="RefSeq" id="WP_075137261.1">
    <property type="nucleotide sequence ID" value="NZ_MSIF01000025.1"/>
</dbReference>
<name>A0A7Z0WFV2_9PSEU</name>
<dbReference type="PANTHER" id="PTHR13789:SF309">
    <property type="entry name" value="PUTATIVE (AFU_ORTHOLOGUE AFUA_6G14510)-RELATED"/>
    <property type="match status" value="1"/>
</dbReference>
<keyword evidence="1" id="KW-0560">Oxidoreductase</keyword>
<evidence type="ECO:0000259" key="3">
    <source>
        <dbReference type="Pfam" id="PF01494"/>
    </source>
</evidence>
<dbReference type="InterPro" id="IPR050493">
    <property type="entry name" value="FAD-dep_Monooxygenase_BioMet"/>
</dbReference>
<dbReference type="InterPro" id="IPR036188">
    <property type="entry name" value="FAD/NAD-bd_sf"/>
</dbReference>
<reference evidence="4 5" key="1">
    <citation type="submission" date="2016-12" db="EMBL/GenBank/DDBJ databases">
        <title>The draft genome sequence of Actinophytocola xinjiangensis.</title>
        <authorList>
            <person name="Wang W."/>
            <person name="Yuan L."/>
        </authorList>
    </citation>
    <scope>NUCLEOTIDE SEQUENCE [LARGE SCALE GENOMIC DNA]</scope>
    <source>
        <strain evidence="4 5">CGMCC 4.4663</strain>
    </source>
</reference>
<dbReference type="PRINTS" id="PR00420">
    <property type="entry name" value="RNGMNOXGNASE"/>
</dbReference>
<dbReference type="OrthoDB" id="9782160at2"/>
<comment type="caution">
    <text evidence="4">The sequence shown here is derived from an EMBL/GenBank/DDBJ whole genome shotgun (WGS) entry which is preliminary data.</text>
</comment>
<proteinExistence type="predicted"/>
<accession>A0A7Z0WFV2</accession>
<dbReference type="EMBL" id="MSIF01000025">
    <property type="protein sequence ID" value="OLF05901.1"/>
    <property type="molecule type" value="Genomic_DNA"/>
</dbReference>
<dbReference type="AlphaFoldDB" id="A0A7Z0WFV2"/>
<gene>
    <name evidence="4" type="ORF">BLA60_34550</name>
</gene>
<dbReference type="GO" id="GO:0004497">
    <property type="term" value="F:monooxygenase activity"/>
    <property type="evidence" value="ECO:0007669"/>
    <property type="project" value="UniProtKB-KW"/>
</dbReference>
<evidence type="ECO:0000256" key="1">
    <source>
        <dbReference type="ARBA" id="ARBA00023002"/>
    </source>
</evidence>
<keyword evidence="5" id="KW-1185">Reference proteome</keyword>
<dbReference type="Proteomes" id="UP000185696">
    <property type="component" value="Unassembled WGS sequence"/>
</dbReference>
<evidence type="ECO:0000313" key="5">
    <source>
        <dbReference type="Proteomes" id="UP000185696"/>
    </source>
</evidence>